<dbReference type="InterPro" id="IPR006702">
    <property type="entry name" value="CASP_dom"/>
</dbReference>
<name>A0A8T2QAJ7_CERRI</name>
<dbReference type="OrthoDB" id="672180at2759"/>
<evidence type="ECO:0000256" key="3">
    <source>
        <dbReference type="ARBA" id="ARBA00011489"/>
    </source>
</evidence>
<evidence type="ECO:0000256" key="9">
    <source>
        <dbReference type="SAM" id="Phobius"/>
    </source>
</evidence>
<evidence type="ECO:0000256" key="7">
    <source>
        <dbReference type="ARBA" id="ARBA00023136"/>
    </source>
</evidence>
<feature type="transmembrane region" description="Helical" evidence="9">
    <location>
        <begin position="536"/>
        <end position="558"/>
    </location>
</feature>
<evidence type="ECO:0000256" key="1">
    <source>
        <dbReference type="ARBA" id="ARBA00004651"/>
    </source>
</evidence>
<evidence type="ECO:0000256" key="4">
    <source>
        <dbReference type="ARBA" id="ARBA00022475"/>
    </source>
</evidence>
<dbReference type="EMBL" id="CM035441">
    <property type="protein sequence ID" value="KAH7280829.1"/>
    <property type="molecule type" value="Genomic_DNA"/>
</dbReference>
<keyword evidence="12" id="KW-1185">Reference proteome</keyword>
<comment type="caution">
    <text evidence="11">The sequence shown here is derived from an EMBL/GenBank/DDBJ whole genome shotgun (WGS) entry which is preliminary data.</text>
</comment>
<keyword evidence="5 9" id="KW-0812">Transmembrane</keyword>
<dbReference type="GO" id="GO:0005886">
    <property type="term" value="C:plasma membrane"/>
    <property type="evidence" value="ECO:0007669"/>
    <property type="project" value="UniProtKB-SubCell"/>
</dbReference>
<comment type="subunit">
    <text evidence="3">Homodimer and heterodimers.</text>
</comment>
<feature type="transmembrane region" description="Helical" evidence="9">
    <location>
        <begin position="496"/>
        <end position="516"/>
    </location>
</feature>
<dbReference type="Pfam" id="PF04535">
    <property type="entry name" value="CASP_dom"/>
    <property type="match status" value="1"/>
</dbReference>
<comment type="similarity">
    <text evidence="2">Belongs to the Casparian strip membrane proteins (CASP) family.</text>
</comment>
<dbReference type="PANTHER" id="PTHR33573">
    <property type="entry name" value="CASP-LIKE PROTEIN 4A4"/>
    <property type="match status" value="1"/>
</dbReference>
<keyword evidence="6 9" id="KW-1133">Transmembrane helix</keyword>
<sequence>MMLPAGEQHTGTCNRGDSGGSQKGDISTENASLQAPDDGASTIIQDRHVCHGIEFHRDQVDDSVSNTDAEPYTTIERRHVHHGNEFHGGQFDDSITNIDASEVLQDGEIGISRGLDVATLSTSSSASASSSSTCLFETHLRTSNESILPSAVSCIDKASNSFDVVGDGHYEKAGLPSVPAEHVSFSNCCASSVQSVGNIELSNAYKNRLVVDSASEPPLESARALCDESTEICSNVFIHSIPQRHELEGNAPYAEKALSERSSHEDPATCPAVDPVCMAEVHVSKPQCEPVPVNARSASYEQETLPPVSAISESKTCSGHASRVMDPAYVQDVLIKDPSYESSSLNSSVREGFSLHSPESETDATGHNLMGIKGEPAQFIFSDAAKNRDIQESLRNYFIPSTTAEKYGPEHSSVNEWSPKEEFKVNEADVLNIIDAQRFAGNSSMYDQTGGGEAQDTGVHMEASSEAPEFTAKGGLTFSGSSYYTSQSSRMRKLAMLLRSGSAIFSLIAFSVIISTNEKRIAAGSTFYVKFSDYQAYNYLAALNLLTFLYSSGQLVLLKRGRTTTRVLSSPVKWGASLYLCDQILAFLMTSSSSSAATASELSWNGLHSIWPPACSTWGLSLFCSRADVAVAMGFVSCLFMFLITFSSGYHLSVLLAE</sequence>
<reference evidence="11" key="1">
    <citation type="submission" date="2021-08" db="EMBL/GenBank/DDBJ databases">
        <title>WGS assembly of Ceratopteris richardii.</title>
        <authorList>
            <person name="Marchant D.B."/>
            <person name="Chen G."/>
            <person name="Jenkins J."/>
            <person name="Shu S."/>
            <person name="Leebens-Mack J."/>
            <person name="Grimwood J."/>
            <person name="Schmutz J."/>
            <person name="Soltis P."/>
            <person name="Soltis D."/>
            <person name="Chen Z.-H."/>
        </authorList>
    </citation>
    <scope>NUCLEOTIDE SEQUENCE</scope>
    <source>
        <strain evidence="11">Whitten #5841</strain>
        <tissue evidence="11">Leaf</tissue>
    </source>
</reference>
<evidence type="ECO:0000256" key="6">
    <source>
        <dbReference type="ARBA" id="ARBA00022989"/>
    </source>
</evidence>
<proteinExistence type="inferred from homology"/>
<dbReference type="NCBIfam" id="TIGR01569">
    <property type="entry name" value="A_tha_TIGR01569"/>
    <property type="match status" value="1"/>
</dbReference>
<keyword evidence="4" id="KW-1003">Cell membrane</keyword>
<dbReference type="InterPro" id="IPR006459">
    <property type="entry name" value="CASP/CASPL"/>
</dbReference>
<evidence type="ECO:0000313" key="11">
    <source>
        <dbReference type="EMBL" id="KAH7280829.1"/>
    </source>
</evidence>
<dbReference type="AlphaFoldDB" id="A0A8T2QAJ7"/>
<evidence type="ECO:0000313" key="12">
    <source>
        <dbReference type="Proteomes" id="UP000825935"/>
    </source>
</evidence>
<dbReference type="PANTHER" id="PTHR33573:SF50">
    <property type="entry name" value="CASP-LIKE PROTEIN 4A3"/>
    <property type="match status" value="1"/>
</dbReference>
<feature type="domain" description="Casparian strip membrane protein" evidence="10">
    <location>
        <begin position="489"/>
        <end position="640"/>
    </location>
</feature>
<evidence type="ECO:0000256" key="2">
    <source>
        <dbReference type="ARBA" id="ARBA00007651"/>
    </source>
</evidence>
<evidence type="ECO:0000256" key="5">
    <source>
        <dbReference type="ARBA" id="ARBA00022692"/>
    </source>
</evidence>
<evidence type="ECO:0000256" key="8">
    <source>
        <dbReference type="SAM" id="MobiDB-lite"/>
    </source>
</evidence>
<keyword evidence="7 9" id="KW-0472">Membrane</keyword>
<organism evidence="11 12">
    <name type="scientific">Ceratopteris richardii</name>
    <name type="common">Triangle waterfern</name>
    <dbReference type="NCBI Taxonomy" id="49495"/>
    <lineage>
        <taxon>Eukaryota</taxon>
        <taxon>Viridiplantae</taxon>
        <taxon>Streptophyta</taxon>
        <taxon>Embryophyta</taxon>
        <taxon>Tracheophyta</taxon>
        <taxon>Polypodiopsida</taxon>
        <taxon>Polypodiidae</taxon>
        <taxon>Polypodiales</taxon>
        <taxon>Pteridineae</taxon>
        <taxon>Pteridaceae</taxon>
        <taxon>Parkerioideae</taxon>
        <taxon>Ceratopteris</taxon>
    </lineage>
</organism>
<feature type="transmembrane region" description="Helical" evidence="9">
    <location>
        <begin position="629"/>
        <end position="652"/>
    </location>
</feature>
<comment type="subcellular location">
    <subcellularLocation>
        <location evidence="1">Cell membrane</location>
        <topology evidence="1">Multi-pass membrane protein</topology>
    </subcellularLocation>
</comment>
<dbReference type="EMBL" id="CM035441">
    <property type="protein sequence ID" value="KAH7280830.1"/>
    <property type="molecule type" value="Genomic_DNA"/>
</dbReference>
<evidence type="ECO:0000259" key="10">
    <source>
        <dbReference type="Pfam" id="PF04535"/>
    </source>
</evidence>
<protein>
    <recommendedName>
        <fullName evidence="10">Casparian strip membrane protein domain-containing protein</fullName>
    </recommendedName>
</protein>
<dbReference type="Proteomes" id="UP000825935">
    <property type="component" value="Chromosome 36"/>
</dbReference>
<accession>A0A8T2QAJ7</accession>
<feature type="compositionally biased region" description="Polar residues" evidence="8">
    <location>
        <begin position="24"/>
        <end position="33"/>
    </location>
</feature>
<feature type="region of interest" description="Disordered" evidence="8">
    <location>
        <begin position="1"/>
        <end position="38"/>
    </location>
</feature>
<gene>
    <name evidence="11" type="ORF">KP509_36G015900</name>
</gene>